<feature type="region of interest" description="Disordered" evidence="14">
    <location>
        <begin position="697"/>
        <end position="727"/>
    </location>
</feature>
<keyword evidence="8 13" id="KW-0460">Magnesium</keyword>
<dbReference type="EMBL" id="ULHB01000123">
    <property type="protein sequence ID" value="SYW82673.1"/>
    <property type="molecule type" value="Genomic_DNA"/>
</dbReference>
<evidence type="ECO:0000313" key="17">
    <source>
        <dbReference type="EMBL" id="SYW82673.1"/>
    </source>
</evidence>
<evidence type="ECO:0000313" key="18">
    <source>
        <dbReference type="Proteomes" id="UP000658997"/>
    </source>
</evidence>
<feature type="compositionally biased region" description="Low complexity" evidence="14">
    <location>
        <begin position="1361"/>
        <end position="1371"/>
    </location>
</feature>
<dbReference type="Gene3D" id="3.30.200.20">
    <property type="entry name" value="Phosphorylase Kinase, domain 1"/>
    <property type="match status" value="1"/>
</dbReference>
<dbReference type="InterPro" id="IPR011009">
    <property type="entry name" value="Kinase-like_dom_sf"/>
</dbReference>
<evidence type="ECO:0000256" key="10">
    <source>
        <dbReference type="ARBA" id="ARBA00022918"/>
    </source>
</evidence>
<evidence type="ECO:0000256" key="1">
    <source>
        <dbReference type="ARBA" id="ARBA00008001"/>
    </source>
</evidence>
<feature type="region of interest" description="Disordered" evidence="14">
    <location>
        <begin position="1352"/>
        <end position="1371"/>
    </location>
</feature>
<dbReference type="InterPro" id="IPR000477">
    <property type="entry name" value="RT_dom"/>
</dbReference>
<name>A0A8H8QRI6_9BASI</name>
<dbReference type="InterPro" id="IPR000719">
    <property type="entry name" value="Prot_kinase_dom"/>
</dbReference>
<dbReference type="SMART" id="SM00220">
    <property type="entry name" value="S_TKc"/>
    <property type="match status" value="1"/>
</dbReference>
<dbReference type="InterPro" id="IPR021891">
    <property type="entry name" value="Telomerase_RBD"/>
</dbReference>
<dbReference type="InterPro" id="IPR003545">
    <property type="entry name" value="Telomerase_RT"/>
</dbReference>
<keyword evidence="9 13" id="KW-0779">Telomere</keyword>
<dbReference type="Pfam" id="PF12009">
    <property type="entry name" value="Telomerase_RBD"/>
    <property type="match status" value="1"/>
</dbReference>
<dbReference type="PROSITE" id="PS50878">
    <property type="entry name" value="RT_POL"/>
    <property type="match status" value="1"/>
</dbReference>
<dbReference type="Gene3D" id="1.10.357.90">
    <property type="match status" value="1"/>
</dbReference>
<evidence type="ECO:0000256" key="7">
    <source>
        <dbReference type="ARBA" id="ARBA00022723"/>
    </source>
</evidence>
<evidence type="ECO:0000256" key="13">
    <source>
        <dbReference type="RuleBase" id="RU365061"/>
    </source>
</evidence>
<evidence type="ECO:0000256" key="12">
    <source>
        <dbReference type="ARBA" id="ARBA00048173"/>
    </source>
</evidence>
<dbReference type="SUPFAM" id="SSF56672">
    <property type="entry name" value="DNA/RNA polymerases"/>
    <property type="match status" value="1"/>
</dbReference>
<dbReference type="SMART" id="SM00975">
    <property type="entry name" value="Telomerase_RBD"/>
    <property type="match status" value="1"/>
</dbReference>
<dbReference type="Gene3D" id="3.30.70.2630">
    <property type="match status" value="1"/>
</dbReference>
<feature type="domain" description="Protein kinase" evidence="15">
    <location>
        <begin position="1331"/>
        <end position="1799"/>
    </location>
</feature>
<dbReference type="EC" id="2.7.7.49" evidence="2 13"/>
<organism evidence="17 18">
    <name type="scientific">Ustilago bromivora</name>
    <dbReference type="NCBI Taxonomy" id="307758"/>
    <lineage>
        <taxon>Eukaryota</taxon>
        <taxon>Fungi</taxon>
        <taxon>Dikarya</taxon>
        <taxon>Basidiomycota</taxon>
        <taxon>Ustilaginomycotina</taxon>
        <taxon>Ustilaginomycetes</taxon>
        <taxon>Ustilaginales</taxon>
        <taxon>Ustilaginaceae</taxon>
        <taxon>Ustilago</taxon>
    </lineage>
</organism>
<evidence type="ECO:0000259" key="16">
    <source>
        <dbReference type="PROSITE" id="PS50878"/>
    </source>
</evidence>
<dbReference type="PANTHER" id="PTHR12066">
    <property type="entry name" value="TELOMERASE REVERSE TRANSCRIPTASE"/>
    <property type="match status" value="1"/>
</dbReference>
<dbReference type="SUPFAM" id="SSF56112">
    <property type="entry name" value="Protein kinase-like (PK-like)"/>
    <property type="match status" value="1"/>
</dbReference>
<accession>A0A8H8QRI6</accession>
<comment type="subcellular location">
    <subcellularLocation>
        <location evidence="13">Nucleus</location>
    </subcellularLocation>
    <subcellularLocation>
        <location evidence="13">Chromosome</location>
        <location evidence="13">Telomere</location>
    </subcellularLocation>
</comment>
<evidence type="ECO:0000256" key="11">
    <source>
        <dbReference type="ARBA" id="ARBA00023242"/>
    </source>
</evidence>
<dbReference type="GO" id="GO:0004672">
    <property type="term" value="F:protein kinase activity"/>
    <property type="evidence" value="ECO:0007669"/>
    <property type="project" value="InterPro"/>
</dbReference>
<evidence type="ECO:0000256" key="9">
    <source>
        <dbReference type="ARBA" id="ARBA00022895"/>
    </source>
</evidence>
<feature type="compositionally biased region" description="Polar residues" evidence="14">
    <location>
        <begin position="202"/>
        <end position="215"/>
    </location>
</feature>
<keyword evidence="17" id="KW-0418">Kinase</keyword>
<dbReference type="Gene3D" id="1.10.510.10">
    <property type="entry name" value="Transferase(Phosphotransferase) domain 1"/>
    <property type="match status" value="1"/>
</dbReference>
<feature type="region of interest" description="Disordered" evidence="14">
    <location>
        <begin position="312"/>
        <end position="342"/>
    </location>
</feature>
<comment type="similarity">
    <text evidence="1 13">Belongs to the reverse transcriptase family. Telomerase subfamily.</text>
</comment>
<gene>
    <name evidence="17" type="ORF">UBRO2_04795</name>
</gene>
<dbReference type="GO" id="GO:0000333">
    <property type="term" value="C:telomerase catalytic core complex"/>
    <property type="evidence" value="ECO:0007669"/>
    <property type="project" value="TreeGrafter"/>
</dbReference>
<dbReference type="Pfam" id="PF00069">
    <property type="entry name" value="Pkinase"/>
    <property type="match status" value="2"/>
</dbReference>
<dbReference type="GO" id="GO:0000781">
    <property type="term" value="C:chromosome, telomeric region"/>
    <property type="evidence" value="ECO:0007669"/>
    <property type="project" value="UniProtKB-SubCell"/>
</dbReference>
<evidence type="ECO:0000256" key="8">
    <source>
        <dbReference type="ARBA" id="ARBA00022842"/>
    </source>
</evidence>
<evidence type="ECO:0000256" key="5">
    <source>
        <dbReference type="ARBA" id="ARBA00022679"/>
    </source>
</evidence>
<dbReference type="CDD" id="cd01648">
    <property type="entry name" value="TERT"/>
    <property type="match status" value="1"/>
</dbReference>
<keyword evidence="5 13" id="KW-0808">Transferase</keyword>
<comment type="function">
    <text evidence="13">Telomerase is a ribonucleoprotein enzyme essential for the replication of chromosome termini in most eukaryotes. It elongates telomeres. It is a reverse transcriptase that adds simple sequence repeats to chromosome ends by copying a template sequence within the RNA component of the enzyme.</text>
</comment>
<protein>
    <recommendedName>
        <fullName evidence="3 13">Telomerase reverse transcriptase</fullName>
        <ecNumber evidence="2 13">2.7.7.49</ecNumber>
    </recommendedName>
    <alternativeName>
        <fullName evidence="13">Telomerase catalytic subunit</fullName>
    </alternativeName>
</protein>
<dbReference type="GO" id="GO:0005524">
    <property type="term" value="F:ATP binding"/>
    <property type="evidence" value="ECO:0007669"/>
    <property type="project" value="InterPro"/>
</dbReference>
<evidence type="ECO:0000256" key="2">
    <source>
        <dbReference type="ARBA" id="ARBA00012493"/>
    </source>
</evidence>
<keyword evidence="18" id="KW-1185">Reference proteome</keyword>
<keyword evidence="6 13" id="KW-0548">Nucleotidyltransferase</keyword>
<dbReference type="InterPro" id="IPR008271">
    <property type="entry name" value="Ser/Thr_kinase_AS"/>
</dbReference>
<comment type="caution">
    <text evidence="17">The sequence shown here is derived from an EMBL/GenBank/DDBJ whole genome shotgun (WGS) entry which is preliminary data.</text>
</comment>
<dbReference type="GO" id="GO:0046872">
    <property type="term" value="F:metal ion binding"/>
    <property type="evidence" value="ECO:0007669"/>
    <property type="project" value="UniProtKB-KW"/>
</dbReference>
<reference evidence="17" key="1">
    <citation type="submission" date="2018-08" db="EMBL/GenBank/DDBJ databases">
        <authorList>
            <person name="Guldener U."/>
        </authorList>
    </citation>
    <scope>NUCLEOTIDE SEQUENCE</scope>
    <source>
        <strain evidence="17">UB2</strain>
    </source>
</reference>
<evidence type="ECO:0000259" key="15">
    <source>
        <dbReference type="PROSITE" id="PS50011"/>
    </source>
</evidence>
<evidence type="ECO:0000256" key="4">
    <source>
        <dbReference type="ARBA" id="ARBA00022454"/>
    </source>
</evidence>
<dbReference type="InterPro" id="IPR043502">
    <property type="entry name" value="DNA/RNA_pol_sf"/>
</dbReference>
<comment type="catalytic activity">
    <reaction evidence="12 13">
        <text>DNA(n) + a 2'-deoxyribonucleoside 5'-triphosphate = DNA(n+1) + diphosphate</text>
        <dbReference type="Rhea" id="RHEA:22508"/>
        <dbReference type="Rhea" id="RHEA-COMP:17339"/>
        <dbReference type="Rhea" id="RHEA-COMP:17340"/>
        <dbReference type="ChEBI" id="CHEBI:33019"/>
        <dbReference type="ChEBI" id="CHEBI:61560"/>
        <dbReference type="ChEBI" id="CHEBI:173112"/>
        <dbReference type="EC" id="2.7.7.49"/>
    </reaction>
</comment>
<feature type="compositionally biased region" description="Basic and acidic residues" evidence="14">
    <location>
        <begin position="1266"/>
        <end position="1278"/>
    </location>
</feature>
<feature type="region of interest" description="Disordered" evidence="14">
    <location>
        <begin position="1565"/>
        <end position="1604"/>
    </location>
</feature>
<proteinExistence type="inferred from homology"/>
<dbReference type="Gene3D" id="1.10.132.70">
    <property type="match status" value="1"/>
</dbReference>
<dbReference type="GO" id="GO:0007004">
    <property type="term" value="P:telomere maintenance via telomerase"/>
    <property type="evidence" value="ECO:0007669"/>
    <property type="project" value="TreeGrafter"/>
</dbReference>
<feature type="region of interest" description="Disordered" evidence="14">
    <location>
        <begin position="1254"/>
        <end position="1317"/>
    </location>
</feature>
<dbReference type="Proteomes" id="UP000658997">
    <property type="component" value="Unassembled WGS sequence"/>
</dbReference>
<dbReference type="GO" id="GO:0003720">
    <property type="term" value="F:telomerase activity"/>
    <property type="evidence" value="ECO:0007669"/>
    <property type="project" value="InterPro"/>
</dbReference>
<dbReference type="PANTHER" id="PTHR12066:SF0">
    <property type="entry name" value="TELOMERASE REVERSE TRANSCRIPTASE"/>
    <property type="match status" value="1"/>
</dbReference>
<dbReference type="PROSITE" id="PS50011">
    <property type="entry name" value="PROTEIN_KINASE_DOM"/>
    <property type="match status" value="1"/>
</dbReference>
<keyword evidence="11 13" id="KW-0539">Nucleus</keyword>
<dbReference type="GO" id="GO:0070034">
    <property type="term" value="F:telomerase RNA binding"/>
    <property type="evidence" value="ECO:0007669"/>
    <property type="project" value="TreeGrafter"/>
</dbReference>
<sequence>MLDHRPSSDVKCSVLPRHFPHVNPLPTFVRNQFGIELSASSSGQPSALSDEQWRRLISTLVCTDAPTQMPTPSGIRSQTSSHTPIHEAVQEAQLQILANASARRDVSVREWHYLFEKVEAERFVWLLVHTSIFVPLVKDGSDGSCFVQLTGQALSERPWGRSLVTGTASASDTGAAVAKDSDDDAVSFNGLKRKHNGESLEVQPNTHQSAPQPTTLGKRARTFERVDSRITTRSALSAPDLDTLRSLSRTASASSGATAERKPSEIVIVRSRMFYARCSRNKAGRVEVGLPSVHVLPRSACPKELDKVLPSSTASSNITYRTRPPARTPSLGSKPSRPHESIFRERRTRHLAKYVFPRQFGLHNVFTGARDFDTTTQPFRDYTVREVEIKALGAKRTPKVLKNVLPVLGKILARHDKLNYRALLDRCCPSRVPKGRLTEEERQQIVEDLAEVEVLDPLPQHDVPFRTVQRTDSQATQSKSQQTAATAHLKVTFELAPPIPRKPRYTNYAVPTTGQVVHFITLVTKSLLPRDLFGSLHNQKLVLNTIGEFVRLRRYESFNLHQIAQSFRFTDLDWTLPESAVKRNRRLTRQEAEQSKELGFELLYWLFDGLVIPLLRTTFYVTETAAYRNKVLYFRQDDWHVLSKPVMGQLKESIFEPLTRAEALSMMSSRKLGYSHVRLLPKETGVRPIVNLRRRSTKQVHMEQQASQGEAGKQKGKSKPTATRSLAKQRRESMILGQSINYILQSVFHILTYEKSRMLTGLGHNDNAGGGDDRGGMLSSSVFGPNEIYTQLKSFKQRLGQNSAGSKNRKLYFIKVDIRCAFDSIDQAKLLEIIERILSKSGEQSDAEGYRIHRFAKVMPAFAGKNAAPTDAGTKREFVRLARPDCDHIDFFDLASHLAVALHDVVFVDSVSYRYESTSLILKLLRQHITENLIKIGKEFYRQRVGIPQGSSLSTLLCSFFYADLEAQDPFLRSLRDGGGGRGRKSLLMRYTDDFLLITTSRRQAKQFYAVMRKGHPDYGCFISPEKTLANFDLLDTTSKTNTSTADPLIPRIYGNEFPWCGLTINTKFLGVSTDLARYKGIDLRDTLTVEYCRKPGAALIEKMIQSVKPRCHILFTDTALNSDRRAYANMYSSFLVVALKFTAYLGELRRFKMTFEAGYLFEAVQRLVKFTSRYIGSRASSAKAKLQVLSSEMKAAPTAVGYLAFLQDAYHTVARRVVLTLRFESMSEEAQAGLSRLSDQGASTVASAPQMSAARQWSQCEEGESQAKRQRVEDTKNETSASAEEVRVTQRAPSSDAQPAASTYQTPRTWSALRRSAHPSIAPSRSIYSYERLNHIQEGTYGVVFRARPRASDALPRQPPSTSRPSAPASVSLSSSVAVKKLKLANNGLDECGFPITSLREIQALTLAKAHSFVIRLHEVCIGKTLDQIFLVMEFMEHDLKSLLTSFHKAKTAFAPSEVKTLMYQLLTATKQLHEDWILHRDLKSSNLLLDNRGRLKVADFGLARRFGDPIDGWKPVTKSRMRKNEAAAAAVADGGTTATSAATETASTGAATTTAAAAAAKKAPGAATSASGASSVDAGGSDSQRSRQTSTEDDQEEESGGMTDLVVTLWYRAPELLMLNKLSQDEDRRHNQHQAKFLNKAWRGGANPFGKPFCVDLPPPLYDEKIDMWSIGCIFAELLLTSKTGGGLFQGKNEADQLRRIASVLGPPNTTIWPDLHLFSPHLRSQTNIREGIPPASAPKPSRKALSQEEERIKLRIEKEFGPTRLTPATLDLLFRLLHYDPKQRIGAREALQHAYFKTEPPKMAHPDSFGSFPSIAAGDYVPHDTPSAPNVHQKGNAAGTGIYGNTAFDQPMAPAQAATTSNRGEYPMEFEFNV</sequence>
<evidence type="ECO:0000256" key="14">
    <source>
        <dbReference type="SAM" id="MobiDB-lite"/>
    </source>
</evidence>
<keyword evidence="10 13" id="KW-0695">RNA-directed DNA polymerase</keyword>
<evidence type="ECO:0000256" key="6">
    <source>
        <dbReference type="ARBA" id="ARBA00022695"/>
    </source>
</evidence>
<keyword evidence="7 13" id="KW-0479">Metal-binding</keyword>
<evidence type="ECO:0000256" key="3">
    <source>
        <dbReference type="ARBA" id="ARBA00016182"/>
    </source>
</evidence>
<dbReference type="GO" id="GO:0042162">
    <property type="term" value="F:telomeric DNA binding"/>
    <property type="evidence" value="ECO:0007669"/>
    <property type="project" value="TreeGrafter"/>
</dbReference>
<feature type="region of interest" description="Disordered" evidence="14">
    <location>
        <begin position="195"/>
        <end position="215"/>
    </location>
</feature>
<dbReference type="PRINTS" id="PR01365">
    <property type="entry name" value="TELOMERASERT"/>
</dbReference>
<keyword evidence="4 13" id="KW-0158">Chromosome</keyword>
<feature type="domain" description="Reverse transcriptase" evidence="16">
    <location>
        <begin position="661"/>
        <end position="1065"/>
    </location>
</feature>
<dbReference type="PROSITE" id="PS00108">
    <property type="entry name" value="PROTEIN_KINASE_ST"/>
    <property type="match status" value="1"/>
</dbReference>
<feature type="compositionally biased region" description="Low complexity" evidence="14">
    <location>
        <begin position="1565"/>
        <end position="1583"/>
    </location>
</feature>
<feature type="compositionally biased region" description="Polar residues" evidence="14">
    <location>
        <begin position="1292"/>
        <end position="1310"/>
    </location>
</feature>